<reference evidence="2 3" key="1">
    <citation type="journal article" date="2016" name="DNA Res.">
        <title>The draft genome of MD-2 pineapple using hybrid error correction of long reads.</title>
        <authorList>
            <person name="Redwan R.M."/>
            <person name="Saidin A."/>
            <person name="Kumar S.V."/>
        </authorList>
    </citation>
    <scope>NUCLEOTIDE SEQUENCE [LARGE SCALE GENOMIC DNA]</scope>
    <source>
        <strain evidence="3">cv. MD2</strain>
        <tissue evidence="2">Leaf</tissue>
    </source>
</reference>
<protein>
    <submittedName>
        <fullName evidence="2">Uncharacterized protein</fullName>
    </submittedName>
</protein>
<feature type="chain" id="PRO_5008508133" evidence="1">
    <location>
        <begin position="27"/>
        <end position="102"/>
    </location>
</feature>
<gene>
    <name evidence="2" type="ORF">ACMD2_03561</name>
</gene>
<proteinExistence type="predicted"/>
<evidence type="ECO:0000313" key="2">
    <source>
        <dbReference type="EMBL" id="OAY68728.1"/>
    </source>
</evidence>
<keyword evidence="1" id="KW-0732">Signal</keyword>
<dbReference type="EMBL" id="LSRQ01004777">
    <property type="protein sequence ID" value="OAY68728.1"/>
    <property type="molecule type" value="Genomic_DNA"/>
</dbReference>
<feature type="signal peptide" evidence="1">
    <location>
        <begin position="1"/>
        <end position="26"/>
    </location>
</feature>
<organism evidence="2 3">
    <name type="scientific">Ananas comosus</name>
    <name type="common">Pineapple</name>
    <name type="synonym">Ananas ananas</name>
    <dbReference type="NCBI Taxonomy" id="4615"/>
    <lineage>
        <taxon>Eukaryota</taxon>
        <taxon>Viridiplantae</taxon>
        <taxon>Streptophyta</taxon>
        <taxon>Embryophyta</taxon>
        <taxon>Tracheophyta</taxon>
        <taxon>Spermatophyta</taxon>
        <taxon>Magnoliopsida</taxon>
        <taxon>Liliopsida</taxon>
        <taxon>Poales</taxon>
        <taxon>Bromeliaceae</taxon>
        <taxon>Bromelioideae</taxon>
        <taxon>Ananas</taxon>
    </lineage>
</organism>
<dbReference type="Proteomes" id="UP000092600">
    <property type="component" value="Unassembled WGS sequence"/>
</dbReference>
<evidence type="ECO:0000313" key="3">
    <source>
        <dbReference type="Proteomes" id="UP000092600"/>
    </source>
</evidence>
<dbReference type="AlphaFoldDB" id="A0A199UVB0"/>
<sequence>MRVHRKGLLFLLLLLFLLCVVVVVDGLGAQSFESLRGDLRDRDQRVELLLGVLLVVPPPRDPHAQAPRHAPDPAAPYIKWLTDCIANIVSLQYHFPNGIASI</sequence>
<name>A0A199UVB0_ANACO</name>
<accession>A0A199UVB0</accession>
<evidence type="ECO:0000256" key="1">
    <source>
        <dbReference type="SAM" id="SignalP"/>
    </source>
</evidence>
<comment type="caution">
    <text evidence="2">The sequence shown here is derived from an EMBL/GenBank/DDBJ whole genome shotgun (WGS) entry which is preliminary data.</text>
</comment>